<dbReference type="HOGENOM" id="CLU_1203125_0_0_9"/>
<evidence type="ECO:0000259" key="2">
    <source>
        <dbReference type="Pfam" id="PF04892"/>
    </source>
</evidence>
<dbReference type="AlphaFoldDB" id="A0A0A7FV24"/>
<dbReference type="EMBL" id="CP006905">
    <property type="protein sequence ID" value="AIY83428.1"/>
    <property type="molecule type" value="Genomic_DNA"/>
</dbReference>
<evidence type="ECO:0000313" key="3">
    <source>
        <dbReference type="EMBL" id="AIY83428.1"/>
    </source>
</evidence>
<proteinExistence type="predicted"/>
<dbReference type="InterPro" id="IPR053150">
    <property type="entry name" value="Teicoplanin_resist-assoc"/>
</dbReference>
<feature type="transmembrane region" description="Helical" evidence="1">
    <location>
        <begin position="39"/>
        <end position="61"/>
    </location>
</feature>
<reference evidence="3 4" key="1">
    <citation type="journal article" date="2015" name="Infect. Genet. Evol.">
        <title>Genomic sequences of six botulinum neurotoxin-producing strains representing three clostridial species illustrate the mobility and diversity of botulinum neurotoxin genes.</title>
        <authorList>
            <person name="Smith T.J."/>
            <person name="Hill K.K."/>
            <person name="Xie G."/>
            <person name="Foley B.T."/>
            <person name="Williamson C.H."/>
            <person name="Foster J.T."/>
            <person name="Johnson S.L."/>
            <person name="Chertkov O."/>
            <person name="Teshima H."/>
            <person name="Gibbons H.S."/>
            <person name="Johnsky L.A."/>
            <person name="Karavis M.A."/>
            <person name="Smith L.A."/>
        </authorList>
    </citation>
    <scope>NUCLEOTIDE SEQUENCE [LARGE SCALE GENOMIC DNA]</scope>
    <source>
        <strain evidence="3">Sullivan</strain>
    </source>
</reference>
<evidence type="ECO:0000256" key="1">
    <source>
        <dbReference type="SAM" id="Phobius"/>
    </source>
</evidence>
<dbReference type="Pfam" id="PF04892">
    <property type="entry name" value="VanZ"/>
    <property type="match status" value="1"/>
</dbReference>
<dbReference type="KEGG" id="cbv:U729_529"/>
<feature type="domain" description="VanZ-like" evidence="2">
    <location>
        <begin position="44"/>
        <end position="174"/>
    </location>
</feature>
<keyword evidence="1" id="KW-0812">Transmembrane</keyword>
<dbReference type="RefSeq" id="WP_039311383.1">
    <property type="nucleotide sequence ID" value="NZ_CP006905.1"/>
</dbReference>
<dbReference type="PANTHER" id="PTHR36834:SF1">
    <property type="entry name" value="INTEGRAL MEMBRANE PROTEIN"/>
    <property type="match status" value="1"/>
</dbReference>
<feature type="transmembrane region" description="Helical" evidence="1">
    <location>
        <begin position="125"/>
        <end position="148"/>
    </location>
</feature>
<dbReference type="eggNOG" id="COG4767">
    <property type="taxonomic scope" value="Bacteria"/>
</dbReference>
<feature type="transmembrane region" description="Helical" evidence="1">
    <location>
        <begin position="94"/>
        <end position="116"/>
    </location>
</feature>
<accession>A0A0A7FV24</accession>
<keyword evidence="4" id="KW-1185">Reference proteome</keyword>
<dbReference type="InterPro" id="IPR006976">
    <property type="entry name" value="VanZ-like"/>
</dbReference>
<gene>
    <name evidence="3" type="ORF">U729_529</name>
</gene>
<keyword evidence="1" id="KW-0472">Membrane</keyword>
<sequence>MKSINISQGMFFYVSLILFLYFRYFIVKKKEKLDRVKELIILLFGIYIIELLSLVLFPIAFNFGKGIVNRSPTVWLNPMDSIIYIIKSNDVTGIIYNIFGNFILLLPLPIFLIYFLKEKIDNIKIILLICFCTSLGIECIQYIESIIIPSVGRFFETNDILLNTAGGIFGYIMYDKYLRKIIEN</sequence>
<dbReference type="Proteomes" id="UP000030635">
    <property type="component" value="Chromosome"/>
</dbReference>
<name>A0A0A7FV24_9CLOT</name>
<protein>
    <submittedName>
        <fullName evidence="3">VanZ like family protein</fullName>
    </submittedName>
</protein>
<organism evidence="3 4">
    <name type="scientific">Clostridium baratii str. Sullivan</name>
    <dbReference type="NCBI Taxonomy" id="1415775"/>
    <lineage>
        <taxon>Bacteria</taxon>
        <taxon>Bacillati</taxon>
        <taxon>Bacillota</taxon>
        <taxon>Clostridia</taxon>
        <taxon>Eubacteriales</taxon>
        <taxon>Clostridiaceae</taxon>
        <taxon>Clostridium</taxon>
    </lineage>
</organism>
<dbReference type="OrthoDB" id="1913304at2"/>
<evidence type="ECO:0000313" key="4">
    <source>
        <dbReference type="Proteomes" id="UP000030635"/>
    </source>
</evidence>
<feature type="transmembrane region" description="Helical" evidence="1">
    <location>
        <begin position="160"/>
        <end position="178"/>
    </location>
</feature>
<keyword evidence="1" id="KW-1133">Transmembrane helix</keyword>
<dbReference type="PANTHER" id="PTHR36834">
    <property type="entry name" value="MEMBRANE PROTEIN-RELATED"/>
    <property type="match status" value="1"/>
</dbReference>
<feature type="transmembrane region" description="Helical" evidence="1">
    <location>
        <begin position="6"/>
        <end position="27"/>
    </location>
</feature>